<organism evidence="1 2">
    <name type="scientific">Acidiphilium iwatense</name>
    <dbReference type="NCBI Taxonomy" id="768198"/>
    <lineage>
        <taxon>Bacteria</taxon>
        <taxon>Pseudomonadati</taxon>
        <taxon>Pseudomonadota</taxon>
        <taxon>Alphaproteobacteria</taxon>
        <taxon>Acetobacterales</taxon>
        <taxon>Acidocellaceae</taxon>
        <taxon>Acidiphilium</taxon>
    </lineage>
</organism>
<sequence length="137" mass="15757">MFIRVKKIGQYEYLYLVENVREGGRHVQRVIRALGRRDEVENSDLLDGLIASAARHSRRSIVLSRFYRGELAELRRRSIGPDLVFGRLWQETGCAEVLRQHLTDRHFGFDVERAVYLTVLHGCKCAQTTGCSQNHSA</sequence>
<proteinExistence type="predicted"/>
<accession>A0ABS9DXX9</accession>
<keyword evidence="2" id="KW-1185">Reference proteome</keyword>
<evidence type="ECO:0000313" key="1">
    <source>
        <dbReference type="EMBL" id="MCF3947529.1"/>
    </source>
</evidence>
<dbReference type="EMBL" id="JAKGBZ010000025">
    <property type="protein sequence ID" value="MCF3947529.1"/>
    <property type="molecule type" value="Genomic_DNA"/>
</dbReference>
<dbReference type="RefSeq" id="WP_235704779.1">
    <property type="nucleotide sequence ID" value="NZ_JAKGBZ010000025.1"/>
</dbReference>
<evidence type="ECO:0000313" key="2">
    <source>
        <dbReference type="Proteomes" id="UP001521209"/>
    </source>
</evidence>
<protein>
    <recommendedName>
        <fullName evidence="3">Transposase</fullName>
    </recommendedName>
</protein>
<evidence type="ECO:0008006" key="3">
    <source>
        <dbReference type="Google" id="ProtNLM"/>
    </source>
</evidence>
<gene>
    <name evidence="1" type="ORF">L2A60_12660</name>
</gene>
<dbReference type="Proteomes" id="UP001521209">
    <property type="component" value="Unassembled WGS sequence"/>
</dbReference>
<comment type="caution">
    <text evidence="1">The sequence shown here is derived from an EMBL/GenBank/DDBJ whole genome shotgun (WGS) entry which is preliminary data.</text>
</comment>
<name>A0ABS9DXX9_9PROT</name>
<reference evidence="1 2" key="1">
    <citation type="submission" date="2022-01" db="EMBL/GenBank/DDBJ databases">
        <authorList>
            <person name="Won M."/>
            <person name="Kim S.-J."/>
            <person name="Kwon S.-W."/>
        </authorList>
    </citation>
    <scope>NUCLEOTIDE SEQUENCE [LARGE SCALE GENOMIC DNA]</scope>
    <source>
        <strain evidence="1 2">KCTC 23505</strain>
    </source>
</reference>